<accession>A0A5E7G0F5</accession>
<dbReference type="Proteomes" id="UP000381093">
    <property type="component" value="Unassembled WGS sequence"/>
</dbReference>
<protein>
    <recommendedName>
        <fullName evidence="3">YecA family protein</fullName>
    </recommendedName>
</protein>
<dbReference type="InterPro" id="IPR011978">
    <property type="entry name" value="YgfB-like"/>
</dbReference>
<sequence>MPAKAYSWAMQGLRPPSLASQLLQGSAFSTLQEQCAGEQISRAAGLTAQEGLEFPHLFNSQGSPLMSFAEQLTRLQVFLDADELHDEALDYVAAHGYLTALSICSESVPDREWIDALFAEEPHYADDTEREAIETTLLALKAHIARQLASDEEFELPCDLDLGEEPDDSDLRGWCIGFMEGVFLREAAWFETAEDEVSEMLLPIMVGSGLFDEQPEFEDIAKDANLMDDMIVQIPEALTALYLLCQAPDEKPAILKPRHH</sequence>
<dbReference type="Pfam" id="PF03695">
    <property type="entry name" value="UPF0149"/>
    <property type="match status" value="1"/>
</dbReference>
<reference evidence="1 2" key="1">
    <citation type="submission" date="2019-09" db="EMBL/GenBank/DDBJ databases">
        <authorList>
            <person name="Chandra G."/>
            <person name="Truman W A."/>
        </authorList>
    </citation>
    <scope>NUCLEOTIDE SEQUENCE [LARGE SCALE GENOMIC DNA]</scope>
    <source>
        <strain evidence="1">PS710</strain>
    </source>
</reference>
<dbReference type="Gene3D" id="1.20.120.740">
    <property type="entry name" value="YgfB uncharacterised protein family UPF0149, PF03695"/>
    <property type="match status" value="1"/>
</dbReference>
<name>A0A5E7G0F5_PSEFL</name>
<dbReference type="SUPFAM" id="SSF101327">
    <property type="entry name" value="YgfB-like"/>
    <property type="match status" value="1"/>
</dbReference>
<dbReference type="AlphaFoldDB" id="A0A5E7G0F5"/>
<proteinExistence type="predicted"/>
<evidence type="ECO:0000313" key="2">
    <source>
        <dbReference type="Proteomes" id="UP000381093"/>
    </source>
</evidence>
<gene>
    <name evidence="1" type="ORF">PS710_06568</name>
</gene>
<evidence type="ECO:0000313" key="1">
    <source>
        <dbReference type="EMBL" id="VVO45100.1"/>
    </source>
</evidence>
<dbReference type="EMBL" id="CABVHW010000075">
    <property type="protein sequence ID" value="VVO45100.1"/>
    <property type="molecule type" value="Genomic_DNA"/>
</dbReference>
<organism evidence="1 2">
    <name type="scientific">Pseudomonas fluorescens</name>
    <dbReference type="NCBI Taxonomy" id="294"/>
    <lineage>
        <taxon>Bacteria</taxon>
        <taxon>Pseudomonadati</taxon>
        <taxon>Pseudomonadota</taxon>
        <taxon>Gammaproteobacteria</taxon>
        <taxon>Pseudomonadales</taxon>
        <taxon>Pseudomonadaceae</taxon>
        <taxon>Pseudomonas</taxon>
    </lineage>
</organism>
<evidence type="ECO:0008006" key="3">
    <source>
        <dbReference type="Google" id="ProtNLM"/>
    </source>
</evidence>
<dbReference type="NCBIfam" id="TIGR02292">
    <property type="entry name" value="ygfB_yecA"/>
    <property type="match status" value="1"/>
</dbReference>
<dbReference type="InterPro" id="IPR036255">
    <property type="entry name" value="YgfB-like_sf"/>
</dbReference>